<evidence type="ECO:0000313" key="2">
    <source>
        <dbReference type="EMBL" id="WED65173.1"/>
    </source>
</evidence>
<dbReference type="EMBL" id="CP119075">
    <property type="protein sequence ID" value="WED65173.1"/>
    <property type="molecule type" value="Genomic_DNA"/>
</dbReference>
<accession>A0AAF0A0Q2</accession>
<dbReference type="KEGG" id="slom:PXH66_22780"/>
<dbReference type="InterPro" id="IPR045584">
    <property type="entry name" value="Pilin-like"/>
</dbReference>
<keyword evidence="1" id="KW-0472">Membrane</keyword>
<dbReference type="Proteomes" id="UP001218638">
    <property type="component" value="Chromosome"/>
</dbReference>
<sequence length="164" mass="18496">MPKRSETGGFTLIEIIIVVTMIAIFMAMLAPAYQRITLKAQATTYFNDMRVYAESLSRHALERGKYPADQTSSPAFPAEMDGFMDRTRWTSPSPIGGYYDWDSADTPSGRALPHQGAIGLNRSNLRHDQYQQLDEWFDDGDLSTGQIRLYGGVRLFYLLENKSG</sequence>
<evidence type="ECO:0000313" key="3">
    <source>
        <dbReference type="Proteomes" id="UP001218638"/>
    </source>
</evidence>
<keyword evidence="1" id="KW-1133">Transmembrane helix</keyword>
<dbReference type="SUPFAM" id="SSF54523">
    <property type="entry name" value="Pili subunits"/>
    <property type="match status" value="1"/>
</dbReference>
<evidence type="ECO:0000256" key="1">
    <source>
        <dbReference type="SAM" id="Phobius"/>
    </source>
</evidence>
<name>A0AAF0A0Q2_9BACT</name>
<reference evidence="2" key="1">
    <citation type="submission" date="2023-03" db="EMBL/GenBank/DDBJ databases">
        <title>Lomoglobus Profundus gen. nov., sp. nov., a novel member of the phylum Verrucomicrobia, isolated from deep-marine sediment of South China Sea.</title>
        <authorList>
            <person name="Ahmad T."/>
            <person name="Ishaq S.E."/>
            <person name="Wang F."/>
        </authorList>
    </citation>
    <scope>NUCLEOTIDE SEQUENCE</scope>
    <source>
        <strain evidence="2">LMO-M01</strain>
    </source>
</reference>
<dbReference type="Gene3D" id="3.30.700.10">
    <property type="entry name" value="Glycoprotein, Type 4 Pilin"/>
    <property type="match status" value="1"/>
</dbReference>
<keyword evidence="3" id="KW-1185">Reference proteome</keyword>
<dbReference type="PROSITE" id="PS00409">
    <property type="entry name" value="PROKAR_NTER_METHYL"/>
    <property type="match status" value="1"/>
</dbReference>
<dbReference type="NCBIfam" id="TIGR02532">
    <property type="entry name" value="IV_pilin_GFxxxE"/>
    <property type="match status" value="1"/>
</dbReference>
<gene>
    <name evidence="2" type="ORF">PXH66_22780</name>
</gene>
<feature type="transmembrane region" description="Helical" evidence="1">
    <location>
        <begin position="12"/>
        <end position="33"/>
    </location>
</feature>
<protein>
    <submittedName>
        <fullName evidence="2">Type II secretion system protein</fullName>
    </submittedName>
</protein>
<organism evidence="2 3">
    <name type="scientific">Synoicihabitans lomoniglobus</name>
    <dbReference type="NCBI Taxonomy" id="2909285"/>
    <lineage>
        <taxon>Bacteria</taxon>
        <taxon>Pseudomonadati</taxon>
        <taxon>Verrucomicrobiota</taxon>
        <taxon>Opitutia</taxon>
        <taxon>Opitutales</taxon>
        <taxon>Opitutaceae</taxon>
        <taxon>Synoicihabitans</taxon>
    </lineage>
</organism>
<dbReference type="Pfam" id="PF07963">
    <property type="entry name" value="N_methyl"/>
    <property type="match status" value="1"/>
</dbReference>
<dbReference type="AlphaFoldDB" id="A0AAF0A0Q2"/>
<dbReference type="InterPro" id="IPR012902">
    <property type="entry name" value="N_methyl_site"/>
</dbReference>
<keyword evidence="1" id="KW-0812">Transmembrane</keyword>
<proteinExistence type="predicted"/>
<dbReference type="RefSeq" id="WP_330929561.1">
    <property type="nucleotide sequence ID" value="NZ_CP119075.1"/>
</dbReference>